<dbReference type="GO" id="GO:0016853">
    <property type="term" value="F:isomerase activity"/>
    <property type="evidence" value="ECO:0007669"/>
    <property type="project" value="UniProtKB-KW"/>
</dbReference>
<name>A0A1N6M7J3_9VIBR</name>
<dbReference type="NCBIfam" id="NF033377">
    <property type="entry name" value="OMA_tautomer"/>
    <property type="match status" value="1"/>
</dbReference>
<protein>
    <submittedName>
        <fullName evidence="3">4-oxalomesaconate tautomerase</fullName>
        <ecNumber evidence="3">5.3.2.8</ecNumber>
    </submittedName>
</protein>
<keyword evidence="2 3" id="KW-0413">Isomerase</keyword>
<accession>A0A1N6M7J3</accession>
<dbReference type="SUPFAM" id="SSF54506">
    <property type="entry name" value="Diaminopimelate epimerase-like"/>
    <property type="match status" value="2"/>
</dbReference>
<evidence type="ECO:0000313" key="3">
    <source>
        <dbReference type="EMBL" id="SIO95418.1"/>
    </source>
</evidence>
<evidence type="ECO:0000256" key="1">
    <source>
        <dbReference type="ARBA" id="ARBA00007673"/>
    </source>
</evidence>
<evidence type="ECO:0000313" key="4">
    <source>
        <dbReference type="Proteomes" id="UP000184774"/>
    </source>
</evidence>
<dbReference type="RefSeq" id="WP_074373908.1">
    <property type="nucleotide sequence ID" value="NZ_AP024907.1"/>
</dbReference>
<dbReference type="PANTHER" id="PTHR43709:SF2">
    <property type="entry name" value="DUF453 DOMAIN PROTEIN (AFU_ORTHOLOGUE AFUA_6G00360)"/>
    <property type="match status" value="1"/>
</dbReference>
<dbReference type="InterPro" id="IPR047687">
    <property type="entry name" value="OMA_tautomer-like"/>
</dbReference>
<dbReference type="AlphaFoldDB" id="A0A1N6M7J3"/>
<dbReference type="OrthoDB" id="9779763at2"/>
<dbReference type="PANTHER" id="PTHR43709">
    <property type="entry name" value="ACONITATE ISOMERASE-RELATED"/>
    <property type="match status" value="1"/>
</dbReference>
<dbReference type="Proteomes" id="UP000184774">
    <property type="component" value="Unassembled WGS sequence"/>
</dbReference>
<proteinExistence type="inferred from homology"/>
<comment type="similarity">
    <text evidence="1">Belongs to the PrpF family.</text>
</comment>
<organism evidence="3 4">
    <name type="scientific">Vibrio spartinae</name>
    <dbReference type="NCBI Taxonomy" id="1918945"/>
    <lineage>
        <taxon>Bacteria</taxon>
        <taxon>Pseudomonadati</taxon>
        <taxon>Pseudomonadota</taxon>
        <taxon>Gammaproteobacteria</taxon>
        <taxon>Vibrionales</taxon>
        <taxon>Vibrionaceae</taxon>
        <taxon>Vibrio</taxon>
    </lineage>
</organism>
<evidence type="ECO:0000256" key="2">
    <source>
        <dbReference type="ARBA" id="ARBA00023235"/>
    </source>
</evidence>
<reference evidence="3 4" key="1">
    <citation type="submission" date="2016-12" db="EMBL/GenBank/DDBJ databases">
        <authorList>
            <person name="Song W.-J."/>
            <person name="Kurnit D.M."/>
        </authorList>
    </citation>
    <scope>NUCLEOTIDE SEQUENCE [LARGE SCALE GENOMIC DNA]</scope>
    <source>
        <strain evidence="3 4">CECT 9026</strain>
    </source>
</reference>
<dbReference type="EMBL" id="FSSB01000018">
    <property type="protein sequence ID" value="SIO95418.1"/>
    <property type="molecule type" value="Genomic_DNA"/>
</dbReference>
<sequence length="352" mass="37605">MTQLTQLPLTMMRGGTSRGPYFLASDLPEDREEIAKILEKAMGSGHELQIEGIGGGNSLTSKVAIVGPSSEPGVDVDYLFAQVGITEKKTDFSPNCGNILSGVGPFALEKGLVKADGDKTTIRIRNLNTNKIIHATVETPNGKVNYEGDTYISGVNSPGAPIELSFLDVKGAKTGKLFPTGNVQDKFDGYNITCIDAAIPVMIVDAAQFGKTGYEKPAELDADTEFTQKLEALRRQAGEMMGLGDVSDKVIPKPILVSKPATDKGTINARYYVPRTCHKAIAVTGSIALAMSLCHRGTVSYDLLQQNAELVDCCIEHPSGFIDLKVARENGKVSSVSLVRTAKKILEGVLSL</sequence>
<dbReference type="InterPro" id="IPR007400">
    <property type="entry name" value="PrpF-like"/>
</dbReference>
<dbReference type="EC" id="5.3.2.8" evidence="3"/>
<dbReference type="Gene3D" id="3.10.310.10">
    <property type="entry name" value="Diaminopimelate Epimerase, Chain A, domain 1"/>
    <property type="match status" value="2"/>
</dbReference>
<gene>
    <name evidence="3" type="primary">galD_2</name>
    <name evidence="3" type="ORF">VSP9026_03161</name>
</gene>
<dbReference type="Pfam" id="PF04303">
    <property type="entry name" value="PrpF"/>
    <property type="match status" value="1"/>
</dbReference>